<dbReference type="HAMAP" id="MF_00457">
    <property type="entry name" value="UPF0173"/>
    <property type="match status" value="1"/>
</dbReference>
<protein>
    <recommendedName>
        <fullName evidence="2">UPF0173 metal-dependent hydrolase BA70_19050</fullName>
    </recommendedName>
</protein>
<dbReference type="SUPFAM" id="SSF56281">
    <property type="entry name" value="Metallo-hydrolase/oxidoreductase"/>
    <property type="match status" value="1"/>
</dbReference>
<dbReference type="GO" id="GO:0016787">
    <property type="term" value="F:hydrolase activity"/>
    <property type="evidence" value="ECO:0007669"/>
    <property type="project" value="UniProtKB-UniRule"/>
</dbReference>
<feature type="domain" description="Metallo-beta-lactamase" evidence="3">
    <location>
        <begin position="7"/>
        <end position="193"/>
    </location>
</feature>
<dbReference type="OrthoDB" id="9789133at2"/>
<dbReference type="PANTHER" id="PTHR39189">
    <property type="entry name" value="UPF0173 METAL-DEPENDENT HYDROLASE YTKL"/>
    <property type="match status" value="1"/>
</dbReference>
<comment type="caution">
    <text evidence="4">The sequence shown here is derived from an EMBL/GenBank/DDBJ whole genome shotgun (WGS) entry which is preliminary data.</text>
</comment>
<keyword evidence="5" id="KW-1185">Reference proteome</keyword>
<evidence type="ECO:0000313" key="5">
    <source>
        <dbReference type="Proteomes" id="UP000028091"/>
    </source>
</evidence>
<dbReference type="EMBL" id="JOTP01000008">
    <property type="protein sequence ID" value="KEP26679.1"/>
    <property type="molecule type" value="Genomic_DNA"/>
</dbReference>
<name>A0A081LBQ3_9BACI</name>
<dbReference type="NCBIfam" id="NF001911">
    <property type="entry name" value="PRK00685.1"/>
    <property type="match status" value="1"/>
</dbReference>
<proteinExistence type="inferred from homology"/>
<reference evidence="4 5" key="1">
    <citation type="submission" date="2012-09" db="EMBL/GenBank/DDBJ databases">
        <title>Genome Sequence of Bacillus sp. DW5-4.</title>
        <authorList>
            <person name="Lai Q."/>
            <person name="Liu Y."/>
            <person name="Shao Z."/>
        </authorList>
    </citation>
    <scope>NUCLEOTIDE SEQUENCE [LARGE SCALE GENOMIC DNA]</scope>
    <source>
        <strain evidence="4 5">DW5-4</strain>
    </source>
</reference>
<accession>A0A081LBQ3</accession>
<dbReference type="Proteomes" id="UP000028091">
    <property type="component" value="Unassembled WGS sequence"/>
</dbReference>
<dbReference type="Pfam" id="PF12706">
    <property type="entry name" value="Lactamase_B_2"/>
    <property type="match status" value="1"/>
</dbReference>
<dbReference type="InterPro" id="IPR022877">
    <property type="entry name" value="UPF0173"/>
</dbReference>
<dbReference type="SMART" id="SM00849">
    <property type="entry name" value="Lactamase_B"/>
    <property type="match status" value="1"/>
</dbReference>
<gene>
    <name evidence="4" type="ORF">BA70_19050</name>
</gene>
<dbReference type="AlphaFoldDB" id="A0A081LBQ3"/>
<keyword evidence="1 2" id="KW-0378">Hydrolase</keyword>
<evidence type="ECO:0000259" key="3">
    <source>
        <dbReference type="SMART" id="SM00849"/>
    </source>
</evidence>
<dbReference type="InterPro" id="IPR036866">
    <property type="entry name" value="RibonucZ/Hydroxyglut_hydro"/>
</dbReference>
<dbReference type="eggNOG" id="COG2220">
    <property type="taxonomic scope" value="Bacteria"/>
</dbReference>
<comment type="similarity">
    <text evidence="2">Belongs to the UPF0173 family.</text>
</comment>
<dbReference type="PANTHER" id="PTHR39189:SF1">
    <property type="entry name" value="UPF0173 METAL-DEPENDENT HYDROLASE YTKL"/>
    <property type="match status" value="1"/>
</dbReference>
<evidence type="ECO:0000256" key="1">
    <source>
        <dbReference type="ARBA" id="ARBA00022801"/>
    </source>
</evidence>
<dbReference type="InterPro" id="IPR001279">
    <property type="entry name" value="Metallo-B-lactamas"/>
</dbReference>
<organism evidence="4 5">
    <name type="scientific">Bacillus zhangzhouensis</name>
    <dbReference type="NCBI Taxonomy" id="1178540"/>
    <lineage>
        <taxon>Bacteria</taxon>
        <taxon>Bacillati</taxon>
        <taxon>Bacillota</taxon>
        <taxon>Bacilli</taxon>
        <taxon>Bacillales</taxon>
        <taxon>Bacillaceae</taxon>
        <taxon>Bacillus</taxon>
    </lineage>
</organism>
<sequence>MKATYHGHSVVHIETNGYHIWIDPFLNGNKHTDIKPQDVKADVILLTHGHGDHVGDTIEIAKNNDAIVIAPFELATYLSWQGVKTHPLSIGGGREFEFGKVKLTQAFHGSAVIDEEAQTITYTGMPSGILFTAEGKTIYHAGDTALFSDMKLIGELNHIDLAFLPIGDNFTMGPDDARIAAEWLRAKQVVPIHYSTFPPIEQDPHAFADSLHGGVGHVLDSGESIDI</sequence>
<evidence type="ECO:0000313" key="4">
    <source>
        <dbReference type="EMBL" id="KEP26679.1"/>
    </source>
</evidence>
<dbReference type="Gene3D" id="3.60.15.10">
    <property type="entry name" value="Ribonuclease Z/Hydroxyacylglutathione hydrolase-like"/>
    <property type="match status" value="1"/>
</dbReference>
<dbReference type="RefSeq" id="WP_034320985.1">
    <property type="nucleotide sequence ID" value="NZ_JOTP01000008.1"/>
</dbReference>
<evidence type="ECO:0000256" key="2">
    <source>
        <dbReference type="HAMAP-Rule" id="MF_00457"/>
    </source>
</evidence>